<comment type="similarity">
    <text evidence="1">Belongs to the bacterial solute-binding protein 3 family.</text>
</comment>
<dbReference type="OrthoDB" id="7708309at2"/>
<dbReference type="PANTHER" id="PTHR35936">
    <property type="entry name" value="MEMBRANE-BOUND LYTIC MUREIN TRANSGLYCOSYLASE F"/>
    <property type="match status" value="1"/>
</dbReference>
<evidence type="ECO:0000256" key="1">
    <source>
        <dbReference type="ARBA" id="ARBA00010333"/>
    </source>
</evidence>
<evidence type="ECO:0000313" key="4">
    <source>
        <dbReference type="EMBL" id="SMF94302.1"/>
    </source>
</evidence>
<dbReference type="Proteomes" id="UP000192923">
    <property type="component" value="Unassembled WGS sequence"/>
</dbReference>
<proteinExistence type="inferred from homology"/>
<feature type="domain" description="Solute-binding protein family 3/N-terminal" evidence="3">
    <location>
        <begin position="52"/>
        <end position="146"/>
    </location>
</feature>
<gene>
    <name evidence="4" type="ORF">SAMN02949497_1611</name>
</gene>
<protein>
    <submittedName>
        <fullName evidence="4">Extracellular solute-binding protein, family 3</fullName>
    </submittedName>
</protein>
<keyword evidence="5" id="KW-1185">Reference proteome</keyword>
<dbReference type="AlphaFoldDB" id="A0A1Y6D161"/>
<sequence>MALLNSAAVPDCAIYAMPLKALRFFNLCWVALLAGCATPHTHDSDRLTSPFRVGISGDYPPFCLRASDPAASLGYQGFDLDLLQRLTRDLDLPQAQPVQFQWPNLAQTLAGNRVDLAVCGITVRPDRARAMIFTRPYAVSGAVAVLPRRDVARFKTLADLDQPGVRLGANTSMPVAIWNGSPAPIFLGPSSKAPATIWNCVACWKPGASMP</sequence>
<accession>A0A1Y6D161</accession>
<dbReference type="SUPFAM" id="SSF53850">
    <property type="entry name" value="Periplasmic binding protein-like II"/>
    <property type="match status" value="1"/>
</dbReference>
<name>A0A1Y6D161_9GAMM</name>
<keyword evidence="2" id="KW-0732">Signal</keyword>
<dbReference type="Gene3D" id="3.40.190.10">
    <property type="entry name" value="Periplasmic binding protein-like II"/>
    <property type="match status" value="2"/>
</dbReference>
<dbReference type="Pfam" id="PF00497">
    <property type="entry name" value="SBP_bac_3"/>
    <property type="match status" value="1"/>
</dbReference>
<dbReference type="EMBL" id="FXAM01000001">
    <property type="protein sequence ID" value="SMF94302.1"/>
    <property type="molecule type" value="Genomic_DNA"/>
</dbReference>
<reference evidence="4 5" key="1">
    <citation type="submission" date="2016-12" db="EMBL/GenBank/DDBJ databases">
        <authorList>
            <person name="Song W.-J."/>
            <person name="Kurnit D.M."/>
        </authorList>
    </citation>
    <scope>NUCLEOTIDE SEQUENCE [LARGE SCALE GENOMIC DNA]</scope>
    <source>
        <strain evidence="4 5">175</strain>
    </source>
</reference>
<organism evidence="4 5">
    <name type="scientific">Methylomagnum ishizawai</name>
    <dbReference type="NCBI Taxonomy" id="1760988"/>
    <lineage>
        <taxon>Bacteria</taxon>
        <taxon>Pseudomonadati</taxon>
        <taxon>Pseudomonadota</taxon>
        <taxon>Gammaproteobacteria</taxon>
        <taxon>Methylococcales</taxon>
        <taxon>Methylococcaceae</taxon>
        <taxon>Methylomagnum</taxon>
    </lineage>
</organism>
<evidence type="ECO:0000256" key="2">
    <source>
        <dbReference type="ARBA" id="ARBA00022729"/>
    </source>
</evidence>
<dbReference type="PANTHER" id="PTHR35936:SF19">
    <property type="entry name" value="AMINO-ACID-BINDING PROTEIN YXEM-RELATED"/>
    <property type="match status" value="1"/>
</dbReference>
<evidence type="ECO:0000259" key="3">
    <source>
        <dbReference type="Pfam" id="PF00497"/>
    </source>
</evidence>
<dbReference type="InterPro" id="IPR001638">
    <property type="entry name" value="Solute-binding_3/MltF_N"/>
</dbReference>
<dbReference type="STRING" id="1760988.SAMN02949497_1611"/>
<evidence type="ECO:0000313" key="5">
    <source>
        <dbReference type="Proteomes" id="UP000192923"/>
    </source>
</evidence>